<name>A0A4D7C717_9SPHN</name>
<evidence type="ECO:0000313" key="3">
    <source>
        <dbReference type="Proteomes" id="UP000298714"/>
    </source>
</evidence>
<dbReference type="GO" id="GO:0016020">
    <property type="term" value="C:membrane"/>
    <property type="evidence" value="ECO:0007669"/>
    <property type="project" value="UniProtKB-SubCell"/>
</dbReference>
<proteinExistence type="predicted"/>
<dbReference type="EMBL" id="CP039704">
    <property type="protein sequence ID" value="QCI79665.1"/>
    <property type="molecule type" value="Genomic_DNA"/>
</dbReference>
<feature type="transmembrane region" description="Helical" evidence="1">
    <location>
        <begin position="60"/>
        <end position="80"/>
    </location>
</feature>
<dbReference type="RefSeq" id="WP_222872487.1">
    <property type="nucleotide sequence ID" value="NZ_CP039704.1"/>
</dbReference>
<dbReference type="Proteomes" id="UP000298714">
    <property type="component" value="Chromosome"/>
</dbReference>
<keyword evidence="3" id="KW-1185">Reference proteome</keyword>
<evidence type="ECO:0008006" key="4">
    <source>
        <dbReference type="Google" id="ProtNLM"/>
    </source>
</evidence>
<feature type="transmembrane region" description="Helical" evidence="1">
    <location>
        <begin position="128"/>
        <end position="148"/>
    </location>
</feature>
<reference evidence="3" key="1">
    <citation type="submission" date="2019-04" db="EMBL/GenBank/DDBJ databases">
        <title>Complete genome sequence of Sphingomonas sp. W1-2-3.</title>
        <authorList>
            <person name="Im W.T."/>
        </authorList>
    </citation>
    <scope>NUCLEOTIDE SEQUENCE [LARGE SCALE GENOMIC DNA]</scope>
    <source>
        <strain evidence="3">W1-2-3</strain>
    </source>
</reference>
<sequence>MSNVRKYLPIVLTIYIAFVFIQSLFYKFTGSPETDYIFGTLNTWAASLGFDGIFARDGIFSQYVIGTAELIASTLLLLGLTQKLRILQIVGAAMSVGVISGAIFFHLFTPLGVSVPSFENGVSTPDGGLLFGMACGVWVSGLVLLYLNKDTILGLLNRSAAPARS</sequence>
<keyword evidence="1" id="KW-0472">Membrane</keyword>
<organism evidence="2 3">
    <name type="scientific">Hankyongella ginsenosidimutans</name>
    <dbReference type="NCBI Taxonomy" id="1763828"/>
    <lineage>
        <taxon>Bacteria</taxon>
        <taxon>Pseudomonadati</taxon>
        <taxon>Pseudomonadota</taxon>
        <taxon>Alphaproteobacteria</taxon>
        <taxon>Sphingomonadales</taxon>
        <taxon>Sphingomonadaceae</taxon>
        <taxon>Hankyongella</taxon>
    </lineage>
</organism>
<feature type="transmembrane region" description="Helical" evidence="1">
    <location>
        <begin position="7"/>
        <end position="26"/>
    </location>
</feature>
<keyword evidence="1" id="KW-0812">Transmembrane</keyword>
<evidence type="ECO:0000256" key="1">
    <source>
        <dbReference type="SAM" id="Phobius"/>
    </source>
</evidence>
<feature type="transmembrane region" description="Helical" evidence="1">
    <location>
        <begin position="87"/>
        <end position="108"/>
    </location>
</feature>
<dbReference type="AlphaFoldDB" id="A0A4D7C717"/>
<dbReference type="KEGG" id="hgn:E6W36_09340"/>
<evidence type="ECO:0000313" key="2">
    <source>
        <dbReference type="EMBL" id="QCI79665.1"/>
    </source>
</evidence>
<gene>
    <name evidence="2" type="ORF">E6W36_09340</name>
</gene>
<protein>
    <recommendedName>
        <fullName evidence="4">DoxX family protein</fullName>
    </recommendedName>
</protein>
<accession>A0A4D7C717</accession>
<keyword evidence="1" id="KW-1133">Transmembrane helix</keyword>